<dbReference type="InterPro" id="IPR016181">
    <property type="entry name" value="Acyl_CoA_acyltransferase"/>
</dbReference>
<evidence type="ECO:0000256" key="7">
    <source>
        <dbReference type="ARBA" id="ARBA00039058"/>
    </source>
</evidence>
<dbReference type="InterPro" id="IPR052351">
    <property type="entry name" value="Ornithine_N-alpha-AT"/>
</dbReference>
<comment type="function">
    <text evidence="9">Catalyzes the first step in the biosynthesis of ornithine lipids, which are phosphorus-free membrane lipids. Catalyzes the 3-hydroxyacyl-acyl carrier protein-dependent acylation of ornithine to form lyso-ornithine lipid (LOL).</text>
</comment>
<keyword evidence="12" id="KW-1185">Reference proteome</keyword>
<evidence type="ECO:0000256" key="1">
    <source>
        <dbReference type="ARBA" id="ARBA00005189"/>
    </source>
</evidence>
<dbReference type="eggNOG" id="COG3176">
    <property type="taxonomic scope" value="Bacteria"/>
</dbReference>
<dbReference type="GO" id="GO:0043810">
    <property type="term" value="F:ornithine-acyl [acyl carrier protein] N-acyltransferase activity"/>
    <property type="evidence" value="ECO:0007669"/>
    <property type="project" value="UniProtKB-EC"/>
</dbReference>
<keyword evidence="4" id="KW-0443">Lipid metabolism</keyword>
<dbReference type="STRING" id="62928.azo0855"/>
<evidence type="ECO:0000313" key="12">
    <source>
        <dbReference type="Proteomes" id="UP000002588"/>
    </source>
</evidence>
<comment type="catalytic activity">
    <reaction evidence="10">
        <text>a (3R)-hydroxyacyl-[ACP] + L-ornithine = a lyso-ornithine lipid + holo-[ACP] + H(+)</text>
        <dbReference type="Rhea" id="RHEA:20633"/>
        <dbReference type="Rhea" id="RHEA-COMP:9685"/>
        <dbReference type="Rhea" id="RHEA-COMP:9945"/>
        <dbReference type="ChEBI" id="CHEBI:15378"/>
        <dbReference type="ChEBI" id="CHEBI:46911"/>
        <dbReference type="ChEBI" id="CHEBI:64479"/>
        <dbReference type="ChEBI" id="CHEBI:78827"/>
        <dbReference type="ChEBI" id="CHEBI:138482"/>
        <dbReference type="EC" id="2.3.2.30"/>
    </reaction>
    <physiologicalReaction direction="left-to-right" evidence="10">
        <dbReference type="Rhea" id="RHEA:20634"/>
    </physiologicalReaction>
</comment>
<dbReference type="RefSeq" id="WP_011764589.1">
    <property type="nucleotide sequence ID" value="NC_008702.1"/>
</dbReference>
<evidence type="ECO:0000256" key="8">
    <source>
        <dbReference type="ARBA" id="ARBA00039866"/>
    </source>
</evidence>
<evidence type="ECO:0000256" key="4">
    <source>
        <dbReference type="ARBA" id="ARBA00023098"/>
    </source>
</evidence>
<evidence type="ECO:0000256" key="5">
    <source>
        <dbReference type="ARBA" id="ARBA00023315"/>
    </source>
</evidence>
<evidence type="ECO:0000256" key="9">
    <source>
        <dbReference type="ARBA" id="ARBA00045724"/>
    </source>
</evidence>
<dbReference type="EC" id="2.3.2.30" evidence="7"/>
<reference evidence="11 12" key="1">
    <citation type="journal article" date="2006" name="Nat. Biotechnol.">
        <title>Complete genome of the mutualistic, N2-fixing grass endophyte Azoarcus sp. strain BH72.</title>
        <authorList>
            <person name="Krause A."/>
            <person name="Ramakumar A."/>
            <person name="Bartels D."/>
            <person name="Battistoni F."/>
            <person name="Bekel T."/>
            <person name="Boch J."/>
            <person name="Boehm M."/>
            <person name="Friedrich F."/>
            <person name="Hurek T."/>
            <person name="Krause L."/>
            <person name="Linke B."/>
            <person name="McHardy A.C."/>
            <person name="Sarkar A."/>
            <person name="Schneiker S."/>
            <person name="Syed A.A."/>
            <person name="Thauer R."/>
            <person name="Vorhoelter F.-J."/>
            <person name="Weidner S."/>
            <person name="Puehler A."/>
            <person name="Reinhold-Hurek B."/>
            <person name="Kaiser O."/>
            <person name="Goesmann A."/>
        </authorList>
    </citation>
    <scope>NUCLEOTIDE SEQUENCE [LARGE SCALE GENOMIC DNA]</scope>
    <source>
        <strain evidence="11 12">BH72</strain>
    </source>
</reference>
<dbReference type="Gene3D" id="3.40.630.30">
    <property type="match status" value="1"/>
</dbReference>
<sequence>MLQKSQLPATRPGRNLHVGLASCETEILEAQKLRYRVFAEEMGARLATRTPGVDRDIYDPFCEHLIVRDEDAGRIVGTYRILSPAAARKVGGYYSENEFDITRLQHLRSRIVEIGRSCIDADYRSGAVIALLWAGLARYMQENGYDYLIGCASVSMADGGHAAASLYNRLKETHLAPLEYHVFPRCPLPLELLRSDLPAEAPPLIKGYLRAGAWVCGEPAWDPDFNTADLPILMPMSKVDGKYAKHFLGRKD</sequence>
<dbReference type="HOGENOM" id="CLU_058962_0_0_4"/>
<proteinExistence type="inferred from homology"/>
<protein>
    <recommendedName>
        <fullName evidence="8">L-ornithine N(alpha)-acyltransferase</fullName>
        <ecNumber evidence="7">2.3.2.30</ecNumber>
    </recommendedName>
</protein>
<organism evidence="11 12">
    <name type="scientific">Azoarcus sp. (strain BH72)</name>
    <dbReference type="NCBI Taxonomy" id="418699"/>
    <lineage>
        <taxon>Bacteria</taxon>
        <taxon>Pseudomonadati</taxon>
        <taxon>Pseudomonadota</taxon>
        <taxon>Betaproteobacteria</taxon>
        <taxon>Rhodocyclales</taxon>
        <taxon>Zoogloeaceae</taxon>
        <taxon>Azoarcus</taxon>
    </lineage>
</organism>
<evidence type="ECO:0000256" key="2">
    <source>
        <dbReference type="ARBA" id="ARBA00022516"/>
    </source>
</evidence>
<accession>A1K3R7</accession>
<dbReference type="PANTHER" id="PTHR37323">
    <property type="entry name" value="GCN5-RELATED N-ACETYLTRANSFERASE"/>
    <property type="match status" value="1"/>
</dbReference>
<dbReference type="SUPFAM" id="SSF55729">
    <property type="entry name" value="Acyl-CoA N-acyltransferases (Nat)"/>
    <property type="match status" value="1"/>
</dbReference>
<keyword evidence="2" id="KW-0444">Lipid biosynthesis</keyword>
<comment type="similarity">
    <text evidence="6">Belongs to the acetyltransferase family. OlsB subfamily.</text>
</comment>
<keyword evidence="3" id="KW-0808">Transferase</keyword>
<comment type="pathway">
    <text evidence="1">Lipid metabolism.</text>
</comment>
<evidence type="ECO:0000256" key="10">
    <source>
        <dbReference type="ARBA" id="ARBA00047785"/>
    </source>
</evidence>
<keyword evidence="5" id="KW-0012">Acyltransferase</keyword>
<dbReference type="Proteomes" id="UP000002588">
    <property type="component" value="Chromosome"/>
</dbReference>
<evidence type="ECO:0000256" key="6">
    <source>
        <dbReference type="ARBA" id="ARBA00038095"/>
    </source>
</evidence>
<evidence type="ECO:0000313" key="11">
    <source>
        <dbReference type="EMBL" id="CAL93472.1"/>
    </source>
</evidence>
<dbReference type="EMBL" id="AM406670">
    <property type="protein sequence ID" value="CAL93472.1"/>
    <property type="molecule type" value="Genomic_DNA"/>
</dbReference>
<dbReference type="KEGG" id="azo:azo0855"/>
<name>A1K3R7_AZOSB</name>
<dbReference type="AlphaFoldDB" id="A1K3R7"/>
<dbReference type="GO" id="GO:0006629">
    <property type="term" value="P:lipid metabolic process"/>
    <property type="evidence" value="ECO:0007669"/>
    <property type="project" value="UniProtKB-KW"/>
</dbReference>
<dbReference type="PANTHER" id="PTHR37323:SF1">
    <property type="entry name" value="L-ORNITHINE N(ALPHA)-ACYLTRANSFERASE"/>
    <property type="match status" value="1"/>
</dbReference>
<evidence type="ECO:0000256" key="3">
    <source>
        <dbReference type="ARBA" id="ARBA00022679"/>
    </source>
</evidence>
<dbReference type="Pfam" id="PF13444">
    <property type="entry name" value="Acetyltransf_5"/>
    <property type="match status" value="1"/>
</dbReference>
<gene>
    <name evidence="11" type="ordered locus">azo0855</name>
</gene>